<dbReference type="RefSeq" id="WP_286347320.1">
    <property type="nucleotide sequence ID" value="NZ_AP027733.1"/>
</dbReference>
<protein>
    <submittedName>
        <fullName evidence="1">Uncharacterized protein</fullName>
    </submittedName>
</protein>
<name>A0ABN6Y973_9MICO</name>
<keyword evidence="2" id="KW-1185">Reference proteome</keyword>
<dbReference type="Proteomes" id="UP001321486">
    <property type="component" value="Plasmid pNBRC108728a"/>
</dbReference>
<sequence length="302" mass="32368">MTITPPKVRSGVSKANRTADIQNKAARPHFVPSRRIEHWPMRTDLVDPVVAFGVFGDPSPEGSHDPMRNGTTGKLYVKHSSEGYHPWRDAIARASHQVTRTTGWSAINEPVVVGVTLSMPHSAASKKRGDTFHVTTPDLDKLLRAVVDGLSPKPVKAADFKHMPTAVAKRARQQVMEQHRKLSVLHDDDLIVGFSHVVKVYEGEMPDALSSPGALIELWRARDLLDPIGRGALARVTALDAMGMCEPDAGWPAVLAEAAAARTPPEGPVVIGATMDHRSALIVASAMLLGGPSTPLALATAA</sequence>
<organism evidence="1 2">
    <name type="scientific">Frondihabitans sucicola</name>
    <dbReference type="NCBI Taxonomy" id="1268041"/>
    <lineage>
        <taxon>Bacteria</taxon>
        <taxon>Bacillati</taxon>
        <taxon>Actinomycetota</taxon>
        <taxon>Actinomycetes</taxon>
        <taxon>Micrococcales</taxon>
        <taxon>Microbacteriaceae</taxon>
        <taxon>Frondihabitans</taxon>
    </lineage>
</organism>
<dbReference type="EMBL" id="AP027733">
    <property type="protein sequence ID" value="BDZ52470.1"/>
    <property type="molecule type" value="Genomic_DNA"/>
</dbReference>
<dbReference type="InterPro" id="IPR036614">
    <property type="entry name" value="RusA-like_sf"/>
</dbReference>
<reference evidence="2" key="1">
    <citation type="journal article" date="2019" name="Int. J. Syst. Evol. Microbiol.">
        <title>The Global Catalogue of Microorganisms (GCM) 10K type strain sequencing project: providing services to taxonomists for standard genome sequencing and annotation.</title>
        <authorList>
            <consortium name="The Broad Institute Genomics Platform"/>
            <consortium name="The Broad Institute Genome Sequencing Center for Infectious Disease"/>
            <person name="Wu L."/>
            <person name="Ma J."/>
        </authorList>
    </citation>
    <scope>NUCLEOTIDE SEQUENCE [LARGE SCALE GENOMIC DNA]</scope>
    <source>
        <strain evidence="2">NBRC 108728</strain>
    </source>
</reference>
<evidence type="ECO:0000313" key="2">
    <source>
        <dbReference type="Proteomes" id="UP001321486"/>
    </source>
</evidence>
<accession>A0ABN6Y973</accession>
<evidence type="ECO:0000313" key="1">
    <source>
        <dbReference type="EMBL" id="BDZ52470.1"/>
    </source>
</evidence>
<proteinExistence type="predicted"/>
<keyword evidence="1" id="KW-0614">Plasmid</keyword>
<geneLocation type="plasmid" evidence="1 2">
    <name>pNBRC108728a</name>
</geneLocation>
<dbReference type="SUPFAM" id="SSF103084">
    <property type="entry name" value="Holliday junction resolvase RusA"/>
    <property type="match status" value="1"/>
</dbReference>
<gene>
    <name evidence="1" type="ORF">GCM10025867_47110</name>
</gene>